<feature type="domain" description="YjeF C-terminal" evidence="20">
    <location>
        <begin position="229"/>
        <end position="502"/>
    </location>
</feature>
<evidence type="ECO:0000256" key="1">
    <source>
        <dbReference type="ARBA" id="ARBA00000013"/>
    </source>
</evidence>
<comment type="similarity">
    <text evidence="17">Belongs to the NnrD/CARKD family.</text>
</comment>
<keyword evidence="8 17" id="KW-0521">NADP</keyword>
<dbReference type="PANTHER" id="PTHR12592">
    <property type="entry name" value="ATP-DEPENDENT (S)-NAD(P)H-HYDRATE DEHYDRATASE FAMILY MEMBER"/>
    <property type="match status" value="1"/>
</dbReference>
<evidence type="ECO:0000256" key="4">
    <source>
        <dbReference type="ARBA" id="ARBA00009524"/>
    </source>
</evidence>
<dbReference type="SUPFAM" id="SSF53613">
    <property type="entry name" value="Ribokinase-like"/>
    <property type="match status" value="1"/>
</dbReference>
<dbReference type="Gene3D" id="3.40.1190.20">
    <property type="match status" value="1"/>
</dbReference>
<dbReference type="CDD" id="cd01171">
    <property type="entry name" value="YXKO-related"/>
    <property type="match status" value="1"/>
</dbReference>
<keyword evidence="12 17" id="KW-0456">Lyase</keyword>
<dbReference type="EMBL" id="JACIES010000001">
    <property type="protein sequence ID" value="MBB4024661.1"/>
    <property type="molecule type" value="Genomic_DNA"/>
</dbReference>
<evidence type="ECO:0000256" key="6">
    <source>
        <dbReference type="ARBA" id="ARBA00022741"/>
    </source>
</evidence>
<dbReference type="AlphaFoldDB" id="A0A7W6HTG1"/>
<comment type="catalytic activity">
    <reaction evidence="15 17 19">
        <text>(6S)-NADHX + ADP = AMP + phosphate + NADH + H(+)</text>
        <dbReference type="Rhea" id="RHEA:32223"/>
        <dbReference type="ChEBI" id="CHEBI:15378"/>
        <dbReference type="ChEBI" id="CHEBI:43474"/>
        <dbReference type="ChEBI" id="CHEBI:57945"/>
        <dbReference type="ChEBI" id="CHEBI:64074"/>
        <dbReference type="ChEBI" id="CHEBI:456215"/>
        <dbReference type="ChEBI" id="CHEBI:456216"/>
        <dbReference type="EC" id="4.2.1.136"/>
    </reaction>
</comment>
<dbReference type="GO" id="GO:0110051">
    <property type="term" value="P:metabolite repair"/>
    <property type="evidence" value="ECO:0007669"/>
    <property type="project" value="TreeGrafter"/>
</dbReference>
<feature type="binding site" evidence="17">
    <location>
        <position position="442"/>
    </location>
    <ligand>
        <name>AMP</name>
        <dbReference type="ChEBI" id="CHEBI:456215"/>
    </ligand>
</feature>
<evidence type="ECO:0000259" key="21">
    <source>
        <dbReference type="PROSITE" id="PS51385"/>
    </source>
</evidence>
<feature type="binding site" evidence="18">
    <location>
        <position position="128"/>
    </location>
    <ligand>
        <name>K(+)</name>
        <dbReference type="ChEBI" id="CHEBI:29103"/>
    </ligand>
</feature>
<comment type="subunit">
    <text evidence="17">Homotetramer.</text>
</comment>
<feature type="domain" description="YjeF N-terminal" evidence="21">
    <location>
        <begin position="13"/>
        <end position="219"/>
    </location>
</feature>
<comment type="caution">
    <text evidence="22">The sequence shown here is derived from an EMBL/GenBank/DDBJ whole genome shotgun (WGS) entry which is preliminary data.</text>
</comment>
<protein>
    <recommendedName>
        <fullName evidence="19">Bifunctional NAD(P)H-hydrate repair enzyme</fullName>
    </recommendedName>
    <alternativeName>
        <fullName evidence="19">Nicotinamide nucleotide repair protein</fullName>
    </alternativeName>
    <domain>
        <recommendedName>
            <fullName evidence="19">ADP-dependent (S)-NAD(P)H-hydrate dehydratase</fullName>
            <ecNumber evidence="19">4.2.1.136</ecNumber>
        </recommendedName>
        <alternativeName>
            <fullName evidence="19">ADP-dependent NAD(P)HX dehydratase</fullName>
        </alternativeName>
    </domain>
    <domain>
        <recommendedName>
            <fullName evidence="19">NAD(P)H-hydrate epimerase</fullName>
            <ecNumber evidence="19">5.1.99.6</ecNumber>
        </recommendedName>
    </domain>
</protein>
<dbReference type="SUPFAM" id="SSF64153">
    <property type="entry name" value="YjeF N-terminal domain-like"/>
    <property type="match status" value="1"/>
</dbReference>
<comment type="function">
    <text evidence="14 19">Bifunctional enzyme that catalyzes the epimerization of the S- and R-forms of NAD(P)HX and the dehydration of the S-form of NAD(P)HX at the expense of ADP, which is converted to AMP. This allows the repair of both epimers of NAD(P)HX, a damaged form of NAD(P)H that is a result of enzymatic or heat-dependent hydration.</text>
</comment>
<keyword evidence="23" id="KW-1185">Reference proteome</keyword>
<comment type="similarity">
    <text evidence="4 19">In the C-terminal section; belongs to the NnrD/CARKD family.</text>
</comment>
<dbReference type="GO" id="GO:0046872">
    <property type="term" value="F:metal ion binding"/>
    <property type="evidence" value="ECO:0007669"/>
    <property type="project" value="UniProtKB-UniRule"/>
</dbReference>
<evidence type="ECO:0000256" key="15">
    <source>
        <dbReference type="ARBA" id="ARBA00048238"/>
    </source>
</evidence>
<comment type="catalytic activity">
    <reaction evidence="1 18 19">
        <text>(6R)-NADHX = (6S)-NADHX</text>
        <dbReference type="Rhea" id="RHEA:32215"/>
        <dbReference type="ChEBI" id="CHEBI:64074"/>
        <dbReference type="ChEBI" id="CHEBI:64075"/>
        <dbReference type="EC" id="5.1.99.6"/>
    </reaction>
</comment>
<evidence type="ECO:0000256" key="11">
    <source>
        <dbReference type="ARBA" id="ARBA00023235"/>
    </source>
</evidence>
<dbReference type="PIRSF" id="PIRSF017184">
    <property type="entry name" value="Nnr"/>
    <property type="match status" value="1"/>
</dbReference>
<dbReference type="PANTHER" id="PTHR12592:SF0">
    <property type="entry name" value="ATP-DEPENDENT (S)-NAD(P)H-HYDRATE DEHYDRATASE"/>
    <property type="match status" value="1"/>
</dbReference>
<evidence type="ECO:0000256" key="12">
    <source>
        <dbReference type="ARBA" id="ARBA00023239"/>
    </source>
</evidence>
<dbReference type="InterPro" id="IPR000631">
    <property type="entry name" value="CARKD"/>
</dbReference>
<feature type="binding site" evidence="17">
    <location>
        <position position="264"/>
    </location>
    <ligand>
        <name>(6S)-NADPHX</name>
        <dbReference type="ChEBI" id="CHEBI:64076"/>
    </ligand>
</feature>
<keyword evidence="11 18" id="KW-0413">Isomerase</keyword>
<evidence type="ECO:0000256" key="17">
    <source>
        <dbReference type="HAMAP-Rule" id="MF_01965"/>
    </source>
</evidence>
<dbReference type="GeneID" id="93100878"/>
<evidence type="ECO:0000256" key="13">
    <source>
        <dbReference type="ARBA" id="ARBA00023268"/>
    </source>
</evidence>
<dbReference type="Proteomes" id="UP000546007">
    <property type="component" value="Unassembled WGS sequence"/>
</dbReference>
<comment type="similarity">
    <text evidence="3 19">In the N-terminal section; belongs to the NnrE/AIBP family.</text>
</comment>
<dbReference type="PROSITE" id="PS51383">
    <property type="entry name" value="YJEF_C_3"/>
    <property type="match status" value="1"/>
</dbReference>
<evidence type="ECO:0000256" key="10">
    <source>
        <dbReference type="ARBA" id="ARBA00023027"/>
    </source>
</evidence>
<evidence type="ECO:0000256" key="19">
    <source>
        <dbReference type="PIRNR" id="PIRNR017184"/>
    </source>
</evidence>
<reference evidence="22 23" key="1">
    <citation type="submission" date="2020-08" db="EMBL/GenBank/DDBJ databases">
        <title>Genomic Encyclopedia of Type Strains, Phase IV (KMG-IV): sequencing the most valuable type-strain genomes for metagenomic binning, comparative biology and taxonomic classification.</title>
        <authorList>
            <person name="Goeker M."/>
        </authorList>
    </citation>
    <scope>NUCLEOTIDE SEQUENCE [LARGE SCALE GENOMIC DNA]</scope>
    <source>
        <strain evidence="22 23">DSM 105721</strain>
    </source>
</reference>
<feature type="binding site" evidence="18">
    <location>
        <position position="164"/>
    </location>
    <ligand>
        <name>K(+)</name>
        <dbReference type="ChEBI" id="CHEBI:29103"/>
    </ligand>
</feature>
<proteinExistence type="inferred from homology"/>
<dbReference type="RefSeq" id="WP_229782888.1">
    <property type="nucleotide sequence ID" value="NZ_AP028155.1"/>
</dbReference>
<dbReference type="NCBIfam" id="TIGR00196">
    <property type="entry name" value="yjeF_cterm"/>
    <property type="match status" value="1"/>
</dbReference>
<comment type="catalytic activity">
    <reaction evidence="16 17 19">
        <text>(6S)-NADPHX + ADP = AMP + phosphate + NADPH + H(+)</text>
        <dbReference type="Rhea" id="RHEA:32235"/>
        <dbReference type="ChEBI" id="CHEBI:15378"/>
        <dbReference type="ChEBI" id="CHEBI:43474"/>
        <dbReference type="ChEBI" id="CHEBI:57783"/>
        <dbReference type="ChEBI" id="CHEBI:64076"/>
        <dbReference type="ChEBI" id="CHEBI:456215"/>
        <dbReference type="ChEBI" id="CHEBI:456216"/>
        <dbReference type="EC" id="4.2.1.136"/>
    </reaction>
</comment>
<dbReference type="HAMAP" id="MF_01965">
    <property type="entry name" value="NADHX_dehydratase"/>
    <property type="match status" value="1"/>
</dbReference>
<keyword evidence="7 17" id="KW-0067">ATP-binding</keyword>
<feature type="binding site" evidence="17">
    <location>
        <begin position="413"/>
        <end position="417"/>
    </location>
    <ligand>
        <name>AMP</name>
        <dbReference type="ChEBI" id="CHEBI:456215"/>
    </ligand>
</feature>
<gene>
    <name evidence="17" type="primary">nnrD</name>
    <name evidence="18" type="synonym">nnrE</name>
    <name evidence="22" type="ORF">GGR14_000422</name>
</gene>
<dbReference type="GO" id="GO:0052856">
    <property type="term" value="F:NAD(P)HX epimerase activity"/>
    <property type="evidence" value="ECO:0007669"/>
    <property type="project" value="UniProtKB-UniRule"/>
</dbReference>
<comment type="cofactor">
    <cofactor evidence="18 19">
        <name>K(+)</name>
        <dbReference type="ChEBI" id="CHEBI:29103"/>
    </cofactor>
    <text evidence="18 19">Binds 1 potassium ion per subunit.</text>
</comment>
<dbReference type="InterPro" id="IPR004443">
    <property type="entry name" value="YjeF_N_dom"/>
</dbReference>
<evidence type="ECO:0000256" key="9">
    <source>
        <dbReference type="ARBA" id="ARBA00022958"/>
    </source>
</evidence>
<comment type="function">
    <text evidence="18">Catalyzes the epimerization of the S- and R-forms of NAD(P)HX, a damaged form of NAD(P)H that is a result of enzymatic or heat-dependent hydration. This is a prerequisite for the S-specific NAD(P)H-hydrate dehydratase to allow the repair of both epimers of NAD(P)HX.</text>
</comment>
<dbReference type="NCBIfam" id="TIGR00197">
    <property type="entry name" value="yjeF_nterm"/>
    <property type="match status" value="1"/>
</dbReference>
<feature type="binding site" evidence="18">
    <location>
        <begin position="132"/>
        <end position="138"/>
    </location>
    <ligand>
        <name>(6S)-NADPHX</name>
        <dbReference type="ChEBI" id="CHEBI:64076"/>
    </ligand>
</feature>
<feature type="binding site" evidence="17">
    <location>
        <position position="327"/>
    </location>
    <ligand>
        <name>(6S)-NADPHX</name>
        <dbReference type="ChEBI" id="CHEBI:64076"/>
    </ligand>
</feature>
<name>A0A7W6HTG1_9BACT</name>
<organism evidence="22 23">
    <name type="scientific">Butyricimonas faecihominis</name>
    <dbReference type="NCBI Taxonomy" id="1472416"/>
    <lineage>
        <taxon>Bacteria</taxon>
        <taxon>Pseudomonadati</taxon>
        <taxon>Bacteroidota</taxon>
        <taxon>Bacteroidia</taxon>
        <taxon>Bacteroidales</taxon>
        <taxon>Odoribacteraceae</taxon>
        <taxon>Butyricimonas</taxon>
    </lineage>
</organism>
<evidence type="ECO:0000256" key="7">
    <source>
        <dbReference type="ARBA" id="ARBA00022840"/>
    </source>
</evidence>
<dbReference type="Pfam" id="PF03853">
    <property type="entry name" value="YjeF_N"/>
    <property type="match status" value="1"/>
</dbReference>
<feature type="binding site" evidence="18">
    <location>
        <position position="62"/>
    </location>
    <ligand>
        <name>K(+)</name>
        <dbReference type="ChEBI" id="CHEBI:29103"/>
    </ligand>
</feature>
<keyword evidence="13" id="KW-0511">Multifunctional enzyme</keyword>
<feature type="binding site" evidence="17">
    <location>
        <position position="443"/>
    </location>
    <ligand>
        <name>(6S)-NADPHX</name>
        <dbReference type="ChEBI" id="CHEBI:64076"/>
    </ligand>
</feature>
<feature type="binding site" evidence="18">
    <location>
        <begin position="61"/>
        <end position="65"/>
    </location>
    <ligand>
        <name>(6S)-NADPHX</name>
        <dbReference type="ChEBI" id="CHEBI:64076"/>
    </ligand>
</feature>
<dbReference type="Gene3D" id="3.40.50.10260">
    <property type="entry name" value="YjeF N-terminal domain"/>
    <property type="match status" value="1"/>
</dbReference>
<comment type="function">
    <text evidence="17">Catalyzes the dehydration of the S-form of NAD(P)HX at the expense of ADP, which is converted to AMP. Together with NAD(P)HX epimerase, which catalyzes the epimerization of the S- and R-forms, the enzyme allows the repair of both epimers of NAD(P)HX, a damaged form of NAD(P)H that is a result of enzymatic or heat-dependent hydration.</text>
</comment>
<evidence type="ECO:0000313" key="23">
    <source>
        <dbReference type="Proteomes" id="UP000546007"/>
    </source>
</evidence>
<keyword evidence="5 18" id="KW-0479">Metal-binding</keyword>
<evidence type="ECO:0000313" key="22">
    <source>
        <dbReference type="EMBL" id="MBB4024661.1"/>
    </source>
</evidence>
<dbReference type="EC" id="4.2.1.136" evidence="19"/>
<dbReference type="PROSITE" id="PS01050">
    <property type="entry name" value="YJEF_C_2"/>
    <property type="match status" value="1"/>
</dbReference>
<dbReference type="InterPro" id="IPR036652">
    <property type="entry name" value="YjeF_N_dom_sf"/>
</dbReference>
<keyword evidence="10 17" id="KW-0520">NAD</keyword>
<sequence>MLKNNKIFKTSDLQKLDKYTIENEPVTSLDLMERAATVFTEKLLIFFPNSHIFNILAGSGNNGGDGYVVARLLYQNGLNVKVFGLHENDHLSPNCAVNRERFINMGGCYIEVKNPDNLQPDENSVLVDAIFGAGLNRPVTGFLGDIIRRINGLSHPVVAIDMPSGLMGEDNGENNGAIIKADYTFTFQFPKLAFMFPENVVYVGHWEVLDIRLHPIILREYPATYYYLTEEVVTSRLLIPAKFSHKGTLGNTLLIVGSYSMMGAAVLAAKGAIRSGTGLLSVHVPRKLKEMIHLSVPEALVEVDRNEFCFSGVDNLSRFQAVGIGSGIGTSPVTAEGIRQLLSVWRGKIVLDADALNLLAADSRLLELLPDGAVLTPHSKEFERLAGKSVNDFDRLNKLSTFARLHQVYVVLKGAHTIIATPEGECYFNMTGNPGMAKGGAGDVLTGVIAALLASGHSPLDATMIGVYAHGLAGDLAAEEQGMRGTRAGDIADKLGWVWKKMETYNMAKQR</sequence>
<dbReference type="EC" id="5.1.99.6" evidence="19"/>
<evidence type="ECO:0000259" key="20">
    <source>
        <dbReference type="PROSITE" id="PS51383"/>
    </source>
</evidence>
<feature type="binding site" evidence="18">
    <location>
        <position position="161"/>
    </location>
    <ligand>
        <name>(6S)-NADPHX</name>
        <dbReference type="ChEBI" id="CHEBI:64076"/>
    </ligand>
</feature>
<accession>A0A7W6HTG1</accession>
<dbReference type="HAMAP" id="MF_01966">
    <property type="entry name" value="NADHX_epimerase"/>
    <property type="match status" value="1"/>
</dbReference>
<keyword evidence="9 18" id="KW-0630">Potassium</keyword>
<feature type="binding site" evidence="17">
    <location>
        <position position="378"/>
    </location>
    <ligand>
        <name>(6S)-NADPHX</name>
        <dbReference type="ChEBI" id="CHEBI:64076"/>
    </ligand>
</feature>
<dbReference type="GO" id="GO:0046496">
    <property type="term" value="P:nicotinamide nucleotide metabolic process"/>
    <property type="evidence" value="ECO:0007669"/>
    <property type="project" value="UniProtKB-UniRule"/>
</dbReference>
<evidence type="ECO:0000256" key="8">
    <source>
        <dbReference type="ARBA" id="ARBA00022857"/>
    </source>
</evidence>
<dbReference type="PROSITE" id="PS51385">
    <property type="entry name" value="YJEF_N"/>
    <property type="match status" value="1"/>
</dbReference>
<dbReference type="InterPro" id="IPR017953">
    <property type="entry name" value="Carbohydrate_kinase_pred_CS"/>
</dbReference>
<evidence type="ECO:0000256" key="16">
    <source>
        <dbReference type="ARBA" id="ARBA00049209"/>
    </source>
</evidence>
<comment type="caution">
    <text evidence="18">Lacks conserved residue(s) required for the propagation of feature annotation.</text>
</comment>
<dbReference type="Pfam" id="PF01256">
    <property type="entry name" value="Carb_kinase"/>
    <property type="match status" value="1"/>
</dbReference>
<evidence type="ECO:0000256" key="18">
    <source>
        <dbReference type="HAMAP-Rule" id="MF_01966"/>
    </source>
</evidence>
<evidence type="ECO:0000256" key="2">
    <source>
        <dbReference type="ARBA" id="ARBA00000909"/>
    </source>
</evidence>
<dbReference type="GO" id="GO:0052855">
    <property type="term" value="F:ADP-dependent NAD(P)H-hydrate dehydratase activity"/>
    <property type="evidence" value="ECO:0007669"/>
    <property type="project" value="UniProtKB-UniRule"/>
</dbReference>
<comment type="cofactor">
    <cofactor evidence="17">
        <name>Mg(2+)</name>
        <dbReference type="ChEBI" id="CHEBI:18420"/>
    </cofactor>
</comment>
<dbReference type="InterPro" id="IPR029056">
    <property type="entry name" value="Ribokinase-like"/>
</dbReference>
<dbReference type="GO" id="GO:0005524">
    <property type="term" value="F:ATP binding"/>
    <property type="evidence" value="ECO:0007669"/>
    <property type="project" value="UniProtKB-UniRule"/>
</dbReference>
<keyword evidence="6 17" id="KW-0547">Nucleotide-binding</keyword>
<evidence type="ECO:0000256" key="3">
    <source>
        <dbReference type="ARBA" id="ARBA00006001"/>
    </source>
</evidence>
<evidence type="ECO:0000256" key="5">
    <source>
        <dbReference type="ARBA" id="ARBA00022723"/>
    </source>
</evidence>
<comment type="catalytic activity">
    <reaction evidence="2 18 19">
        <text>(6R)-NADPHX = (6S)-NADPHX</text>
        <dbReference type="Rhea" id="RHEA:32227"/>
        <dbReference type="ChEBI" id="CHEBI:64076"/>
        <dbReference type="ChEBI" id="CHEBI:64077"/>
        <dbReference type="EC" id="5.1.99.6"/>
    </reaction>
</comment>
<evidence type="ECO:0000256" key="14">
    <source>
        <dbReference type="ARBA" id="ARBA00025153"/>
    </source>
</evidence>
<comment type="similarity">
    <text evidence="18">Belongs to the NnrE/AIBP family.</text>
</comment>
<dbReference type="InterPro" id="IPR030677">
    <property type="entry name" value="Nnr"/>
</dbReference>